<evidence type="ECO:0000313" key="3">
    <source>
        <dbReference type="Proteomes" id="UP000192569"/>
    </source>
</evidence>
<keyword evidence="3" id="KW-1185">Reference proteome</keyword>
<accession>A0A1W1VSY0</accession>
<dbReference type="EMBL" id="LT838272">
    <property type="protein sequence ID" value="SMB96436.1"/>
    <property type="molecule type" value="Genomic_DNA"/>
</dbReference>
<proteinExistence type="predicted"/>
<dbReference type="Proteomes" id="UP000192569">
    <property type="component" value="Chromosome I"/>
</dbReference>
<dbReference type="AlphaFoldDB" id="A0A1W1VSY0"/>
<keyword evidence="1" id="KW-0472">Membrane</keyword>
<dbReference type="STRING" id="698762.SAMN00808754_1488"/>
<name>A0A1W1VSY0_9FIRM</name>
<feature type="transmembrane region" description="Helical" evidence="1">
    <location>
        <begin position="83"/>
        <end position="105"/>
    </location>
</feature>
<gene>
    <name evidence="2" type="ORF">SAMN00808754_1488</name>
</gene>
<protein>
    <submittedName>
        <fullName evidence="2">Uncharacterized protein</fullName>
    </submittedName>
</protein>
<organism evidence="2 3">
    <name type="scientific">Thermanaeromonas toyohensis ToBE</name>
    <dbReference type="NCBI Taxonomy" id="698762"/>
    <lineage>
        <taxon>Bacteria</taxon>
        <taxon>Bacillati</taxon>
        <taxon>Bacillota</taxon>
        <taxon>Clostridia</taxon>
        <taxon>Neomoorellales</taxon>
        <taxon>Neomoorellaceae</taxon>
        <taxon>Thermanaeromonas</taxon>
    </lineage>
</organism>
<feature type="transmembrane region" description="Helical" evidence="1">
    <location>
        <begin position="12"/>
        <end position="31"/>
    </location>
</feature>
<reference evidence="2 3" key="1">
    <citation type="submission" date="2017-04" db="EMBL/GenBank/DDBJ databases">
        <authorList>
            <person name="Afonso C.L."/>
            <person name="Miller P.J."/>
            <person name="Scott M.A."/>
            <person name="Spackman E."/>
            <person name="Goraichik I."/>
            <person name="Dimitrov K.M."/>
            <person name="Suarez D.L."/>
            <person name="Swayne D.E."/>
        </authorList>
    </citation>
    <scope>NUCLEOTIDE SEQUENCE [LARGE SCALE GENOMIC DNA]</scope>
    <source>
        <strain evidence="2 3">ToBE</strain>
    </source>
</reference>
<feature type="transmembrane region" description="Helical" evidence="1">
    <location>
        <begin position="51"/>
        <end position="71"/>
    </location>
</feature>
<sequence>MSQWLQCYLQLAPWLTFAIFVLGLLPGYFWWLITGSLGAARAVLLASLKASFVVGVLNWAVAAFLLPFWAFSGVKIQSSSKECWAFAVLGAWLLGCVAVLGIVLATGDALLSARVGTAVFFAGIPAGRALQKVVQRHLERDASSGQDKK</sequence>
<feature type="transmembrane region" description="Helical" evidence="1">
    <location>
        <begin position="111"/>
        <end position="130"/>
    </location>
</feature>
<keyword evidence="1" id="KW-0812">Transmembrane</keyword>
<keyword evidence="1" id="KW-1133">Transmembrane helix</keyword>
<evidence type="ECO:0000313" key="2">
    <source>
        <dbReference type="EMBL" id="SMB96436.1"/>
    </source>
</evidence>
<evidence type="ECO:0000256" key="1">
    <source>
        <dbReference type="SAM" id="Phobius"/>
    </source>
</evidence>